<feature type="domain" description="ABC3 transporter permease C-terminal" evidence="9">
    <location>
        <begin position="1004"/>
        <end position="1121"/>
    </location>
</feature>
<reference evidence="10" key="1">
    <citation type="submission" date="2023-03" db="EMBL/GenBank/DDBJ databases">
        <authorList>
            <person name="Shen W."/>
            <person name="Cai J."/>
        </authorList>
    </citation>
    <scope>NUCLEOTIDE SEQUENCE</scope>
    <source>
        <strain evidence="10">B226-2</strain>
    </source>
</reference>
<feature type="region of interest" description="Disordered" evidence="7">
    <location>
        <begin position="338"/>
        <end position="361"/>
    </location>
</feature>
<proteinExistence type="predicted"/>
<feature type="transmembrane region" description="Helical" evidence="8">
    <location>
        <begin position="689"/>
        <end position="713"/>
    </location>
</feature>
<feature type="transmembrane region" description="Helical" evidence="8">
    <location>
        <begin position="21"/>
        <end position="40"/>
    </location>
</feature>
<dbReference type="RefSeq" id="WP_311835009.1">
    <property type="nucleotide sequence ID" value="NZ_JARQBJ010000001.1"/>
</dbReference>
<keyword evidence="2" id="KW-1003">Cell membrane</keyword>
<feature type="compositionally biased region" description="Basic and acidic residues" evidence="7">
    <location>
        <begin position="345"/>
        <end position="361"/>
    </location>
</feature>
<evidence type="ECO:0000256" key="5">
    <source>
        <dbReference type="ARBA" id="ARBA00023136"/>
    </source>
</evidence>
<feature type="compositionally biased region" description="Basic and acidic residues" evidence="7">
    <location>
        <begin position="442"/>
        <end position="451"/>
    </location>
</feature>
<comment type="subcellular location">
    <subcellularLocation>
        <location evidence="1">Cell membrane</location>
        <topology evidence="1">Multi-pass membrane protein</topology>
    </subcellularLocation>
</comment>
<evidence type="ECO:0000256" key="4">
    <source>
        <dbReference type="ARBA" id="ARBA00022989"/>
    </source>
</evidence>
<feature type="transmembrane region" description="Helical" evidence="8">
    <location>
        <begin position="594"/>
        <end position="615"/>
    </location>
</feature>
<feature type="transmembrane region" description="Helical" evidence="8">
    <location>
        <begin position="1054"/>
        <end position="1075"/>
    </location>
</feature>
<evidence type="ECO:0000259" key="9">
    <source>
        <dbReference type="Pfam" id="PF02687"/>
    </source>
</evidence>
<feature type="coiled-coil region" evidence="6">
    <location>
        <begin position="249"/>
        <end position="276"/>
    </location>
</feature>
<evidence type="ECO:0000256" key="2">
    <source>
        <dbReference type="ARBA" id="ARBA00022475"/>
    </source>
</evidence>
<dbReference type="GO" id="GO:0005886">
    <property type="term" value="C:plasma membrane"/>
    <property type="evidence" value="ECO:0007669"/>
    <property type="project" value="UniProtKB-SubCell"/>
</dbReference>
<dbReference type="PANTHER" id="PTHR30287:SF1">
    <property type="entry name" value="INNER MEMBRANE PROTEIN"/>
    <property type="match status" value="1"/>
</dbReference>
<evidence type="ECO:0000256" key="3">
    <source>
        <dbReference type="ARBA" id="ARBA00022692"/>
    </source>
</evidence>
<sequence length="1130" mass="126001">MKKKALLKTSFREICNSPARFLSILTIIFLGVAFFVGIGATGPDMIASGHAYFKKQKLADLSVMSSLGLTDKDLSLVSETEEVQSAQGQYLLDLELADTNQVIRFFGYDEADKLNQYVVTSGKLPEKADEIALDQLAEHNGDYKLGDTFTIGSQDDLPKQLKTHEFKVVGFVNSPEYIENLTRGNTNVGSGSIDYFAVVPYDQFDMDVYSRILVAFKKDKTETTYSDAYEKRVKKGQKALEKVLQDRPQERINEVRAAAQEQLDKATAEIAAGEKVLDDGASQLDDAYQQITAGKAELATKRQELKDQIAAGKTALDQGEVELNQQAQALEEQKKTLASSQEQLEQAKKQAEELKEQTKDMDKLKTSVKDLESLQKALNDLTGSLKAVAESNDLAQAIGASAAAWQTASASLPDESLKQALQSLTPESTKEEVLAVASASEKAAKDTESQKNELQQLLTELEKAQEQLSPEALAAQEEQLKAAQEQLDQGEAAIASGRQEITDKRNALASQEQAGNDALDAAEAELADKEALYHENVDKYQEETSKNMPKLLDAQKQLENQKRQLAELEPEDYIFSDRNDNPGYTEFKQNADRISSLATVFPIIFFLIAALVSLTTMSRMVEEKRGEIGTFRALGYKNREIAVKFLLYAAIAGILGSVAGLALGFYLFPSIIINAYGALYNFSDFTTPWYVSYSVIGVLVALLCTVGITFVTLRIDLFSTPAALLRPKAPKSGKRVWLERIKPLWSRLSFIRKVTVRNLFRYKSRMFMTIFGIAGCTSMIVTGFGLRDSIGDMVPLQFEKLWRYQAVVTFEDGITDENRTAYHEALDELEHFDKSLGVASDTLTMSGKGQTTQDVSVYLPETTENLGDFVLFNNRKTGEVYQLTDEGAIIDEKLADLFHVKPGDTITLTSADKEDYQLKVAHIAENYTGHFAYLSKNYYQEVFQKEPSFNSEFLRFDQNLTKAEEKAVTTTLMEQNQVINVSFLSAASNELKDTMGILTIVVWVLIISAGLLAFIVLYNLNNINISERIRELSTIKVLGFYDNEVTMYIYRENIFLTIVGIIGGLVLGYFEHLYVLTTVELDILMFSPALHWQSYGYASLITIFFALVVGIVIYFKLKKIDMIEALKLNE</sequence>
<dbReference type="AlphaFoldDB" id="A0AAW8U0I6"/>
<evidence type="ECO:0000256" key="1">
    <source>
        <dbReference type="ARBA" id="ARBA00004651"/>
    </source>
</evidence>
<dbReference type="InterPro" id="IPR003838">
    <property type="entry name" value="ABC3_permease_C"/>
</dbReference>
<keyword evidence="5 8" id="KW-0472">Membrane</keyword>
<dbReference type="InterPro" id="IPR038766">
    <property type="entry name" value="Membrane_comp_ABC_pdt"/>
</dbReference>
<feature type="domain" description="ABC3 transporter permease C-terminal" evidence="9">
    <location>
        <begin position="600"/>
        <end position="710"/>
    </location>
</feature>
<name>A0AAW8U0I6_9ENTE</name>
<keyword evidence="6" id="KW-0175">Coiled coil</keyword>
<feature type="transmembrane region" description="Helical" evidence="8">
    <location>
        <begin position="645"/>
        <end position="669"/>
    </location>
</feature>
<accession>A0AAW8U0I6</accession>
<dbReference type="Proteomes" id="UP001256711">
    <property type="component" value="Unassembled WGS sequence"/>
</dbReference>
<organism evidence="10 11">
    <name type="scientific">Enterococcus asini</name>
    <dbReference type="NCBI Taxonomy" id="57732"/>
    <lineage>
        <taxon>Bacteria</taxon>
        <taxon>Bacillati</taxon>
        <taxon>Bacillota</taxon>
        <taxon>Bacilli</taxon>
        <taxon>Lactobacillales</taxon>
        <taxon>Enterococcaceae</taxon>
        <taxon>Enterococcus</taxon>
    </lineage>
</organism>
<keyword evidence="3 8" id="KW-0812">Transmembrane</keyword>
<dbReference type="Pfam" id="PF02687">
    <property type="entry name" value="FtsX"/>
    <property type="match status" value="2"/>
</dbReference>
<feature type="transmembrane region" description="Helical" evidence="8">
    <location>
        <begin position="1095"/>
        <end position="1117"/>
    </location>
</feature>
<feature type="transmembrane region" description="Helical" evidence="8">
    <location>
        <begin position="766"/>
        <end position="786"/>
    </location>
</feature>
<evidence type="ECO:0000256" key="8">
    <source>
        <dbReference type="SAM" id="Phobius"/>
    </source>
</evidence>
<protein>
    <submittedName>
        <fullName evidence="10">ABC transporter permease</fullName>
    </submittedName>
</protein>
<comment type="caution">
    <text evidence="10">The sequence shown here is derived from an EMBL/GenBank/DDBJ whole genome shotgun (WGS) entry which is preliminary data.</text>
</comment>
<feature type="transmembrane region" description="Helical" evidence="8">
    <location>
        <begin position="995"/>
        <end position="1020"/>
    </location>
</feature>
<evidence type="ECO:0000256" key="6">
    <source>
        <dbReference type="SAM" id="Coils"/>
    </source>
</evidence>
<keyword evidence="4 8" id="KW-1133">Transmembrane helix</keyword>
<feature type="region of interest" description="Disordered" evidence="7">
    <location>
        <begin position="424"/>
        <end position="453"/>
    </location>
</feature>
<evidence type="ECO:0000313" key="11">
    <source>
        <dbReference type="Proteomes" id="UP001256711"/>
    </source>
</evidence>
<dbReference type="EMBL" id="JARQBJ010000001">
    <property type="protein sequence ID" value="MDT2809468.1"/>
    <property type="molecule type" value="Genomic_DNA"/>
</dbReference>
<evidence type="ECO:0000256" key="7">
    <source>
        <dbReference type="SAM" id="MobiDB-lite"/>
    </source>
</evidence>
<gene>
    <name evidence="10" type="ORF">P7H43_03020</name>
</gene>
<evidence type="ECO:0000313" key="10">
    <source>
        <dbReference type="EMBL" id="MDT2809468.1"/>
    </source>
</evidence>
<dbReference type="PANTHER" id="PTHR30287">
    <property type="entry name" value="MEMBRANE COMPONENT OF PREDICTED ABC SUPERFAMILY METABOLITE UPTAKE TRANSPORTER"/>
    <property type="match status" value="1"/>
</dbReference>